<protein>
    <submittedName>
        <fullName evidence="5">Family with sequence similarity 184 member B</fullName>
    </submittedName>
</protein>
<feature type="compositionally biased region" description="Basic and acidic residues" evidence="3">
    <location>
        <begin position="463"/>
        <end position="476"/>
    </location>
</feature>
<keyword evidence="1 2" id="KW-0175">Coiled coil</keyword>
<feature type="coiled-coil region" evidence="2">
    <location>
        <begin position="554"/>
        <end position="762"/>
    </location>
</feature>
<dbReference type="Pfam" id="PF15665">
    <property type="entry name" value="FAM184"/>
    <property type="match status" value="1"/>
</dbReference>
<feature type="compositionally biased region" description="Low complexity" evidence="3">
    <location>
        <begin position="284"/>
        <end position="295"/>
    </location>
</feature>
<proteinExistence type="predicted"/>
<dbReference type="EMBL" id="JAHGAV010000049">
    <property type="protein sequence ID" value="KAG6935005.1"/>
    <property type="molecule type" value="Genomic_DNA"/>
</dbReference>
<comment type="caution">
    <text evidence="5">The sequence shown here is derived from an EMBL/GenBank/DDBJ whole genome shotgun (WGS) entry which is preliminary data.</text>
</comment>
<evidence type="ECO:0000256" key="1">
    <source>
        <dbReference type="ARBA" id="ARBA00023054"/>
    </source>
</evidence>
<gene>
    <name evidence="5" type="primary">FAM184B</name>
    <name evidence="5" type="ORF">G0U57_015748</name>
</gene>
<evidence type="ECO:0000259" key="4">
    <source>
        <dbReference type="Pfam" id="PF15665"/>
    </source>
</evidence>
<dbReference type="AlphaFoldDB" id="A0A8T1T2L4"/>
<sequence>EEQELRTHIQTLEDTLEQRTRLKEEDLAEFTMCKKQVEEKAFRTEAKHTERIITLSKEMLDTKTDIENKPQHFNQESESLVNECKPFRQEKLDKKETIDEKRSIELQALINEMENLKRENQKITEEYAQKASKLQASYKKEKETLKKAMQQSVADTQKQCQQRATEQKKSSEAQEAALRQQVKKLEAELEVKGQKINELKKHAQKLKERMQDLEIQLKESQQETLESKSAVQKLEEELTVAKERLMLQENEILNKAEEMETVLNSQSKAEKEVDELKNQIMQLQQMTSTKQSQTKKGSEDTQVLTQPMEAADTEIEDIKQRHKEELHKIKRQSDEEKMRLKEQLVKGLEDLVKKHTMEIKSAQTSMEAERKTLQKEVQIQLEELRKNAENEIKQLEKEKEALSRKLQDSSLEVLRLEDFIRQNQDIPRCKEFLQSHSRKNHERQQESDSPHCGTSEVQQATRDTQEKQKTQEENKPRKTSPRVECGLDPFLQQKDRSKLQRERGKGQEPLRAQTGTRNEAKPRLENARVPRREDRQPSLTSLQKEKAKEAKVLQEEWHNQKTDLQAQVAQLKQNLDQQANSFKESLKEQTLQSSKEKEKLLQDLQDTIQQSQNVKAQLEASHQRALQMLEKSKNQELKEAEEHLKKKYDDSIKIQHQSHRLEVQALEEKAKKELQGELEQIQKQQAALIETLRMELSEQHASCSGHRKQMEELQTELKNVRALTKQQEGSNQNQIKFLNEELEKCQNETAGLKKENSLLKDTMELLSPEIDLPKQESTQFQDKEKQHRLLEEDLKVNHQKELDILKQEHRKEIQNMIADFSSAQAHLQAKIVSLETELKELEEKPRKRESRPEDMHLIGCLQNKLSEREEIIKQLTEGRKFQHLLLPSTESHRNRSFSFNPNPGCLTPSMKQKKLNEVPSRVVSVPNLASYAKNFLSCDLRSKRNSPPITKSTSLDQSAGCIRASYQSAQSSDSNHATRTQDNKAPITKDDQKQDPQHQEWFTKYFSF</sequence>
<organism evidence="5 6">
    <name type="scientific">Chelydra serpentina</name>
    <name type="common">Snapping turtle</name>
    <name type="synonym">Testudo serpentina</name>
    <dbReference type="NCBI Taxonomy" id="8475"/>
    <lineage>
        <taxon>Eukaryota</taxon>
        <taxon>Metazoa</taxon>
        <taxon>Chordata</taxon>
        <taxon>Craniata</taxon>
        <taxon>Vertebrata</taxon>
        <taxon>Euteleostomi</taxon>
        <taxon>Archelosauria</taxon>
        <taxon>Testudinata</taxon>
        <taxon>Testudines</taxon>
        <taxon>Cryptodira</taxon>
        <taxon>Durocryptodira</taxon>
        <taxon>Americhelydia</taxon>
        <taxon>Chelydroidea</taxon>
        <taxon>Chelydridae</taxon>
        <taxon>Chelydra</taxon>
    </lineage>
</organism>
<reference evidence="5 6" key="1">
    <citation type="journal article" date="2020" name="G3 (Bethesda)">
        <title>Draft Genome of the Common Snapping Turtle, Chelydra serpentina, a Model for Phenotypic Plasticity in Reptiles.</title>
        <authorList>
            <person name="Das D."/>
            <person name="Singh S.K."/>
            <person name="Bierstedt J."/>
            <person name="Erickson A."/>
            <person name="Galli G.L.J."/>
            <person name="Crossley D.A. 2nd"/>
            <person name="Rhen T."/>
        </authorList>
    </citation>
    <scope>NUCLEOTIDE SEQUENCE [LARGE SCALE GENOMIC DNA]</scope>
    <source>
        <strain evidence="5">KW</strain>
    </source>
</reference>
<dbReference type="Proteomes" id="UP000765507">
    <property type="component" value="Unassembled WGS sequence"/>
</dbReference>
<feature type="region of interest" description="Disordered" evidence="3">
    <location>
        <begin position="965"/>
        <end position="999"/>
    </location>
</feature>
<dbReference type="OrthoDB" id="75801at2759"/>
<dbReference type="PANTHER" id="PTHR18870">
    <property type="entry name" value="PROTEIN TAG-278-RELATED"/>
    <property type="match status" value="1"/>
</dbReference>
<evidence type="ECO:0000256" key="3">
    <source>
        <dbReference type="SAM" id="MobiDB-lite"/>
    </source>
</evidence>
<feature type="coiled-coil region" evidence="2">
    <location>
        <begin position="374"/>
        <end position="412"/>
    </location>
</feature>
<feature type="non-terminal residue" evidence="5">
    <location>
        <position position="1"/>
    </location>
</feature>
<feature type="compositionally biased region" description="Basic and acidic residues" evidence="3">
    <location>
        <begin position="979"/>
        <end position="998"/>
    </location>
</feature>
<evidence type="ECO:0000313" key="6">
    <source>
        <dbReference type="Proteomes" id="UP000765507"/>
    </source>
</evidence>
<keyword evidence="6" id="KW-1185">Reference proteome</keyword>
<dbReference type="InterPro" id="IPR039478">
    <property type="entry name" value="FAM184A/B_N"/>
</dbReference>
<feature type="compositionally biased region" description="Basic and acidic residues" evidence="3">
    <location>
        <begin position="493"/>
        <end position="508"/>
    </location>
</feature>
<feature type="domain" description="Protein FAM184A/B N-terminal" evidence="4">
    <location>
        <begin position="1"/>
        <end position="75"/>
    </location>
</feature>
<name>A0A8T1T2L4_CHESE</name>
<feature type="compositionally biased region" description="Basic and acidic residues" evidence="3">
    <location>
        <begin position="518"/>
        <end position="536"/>
    </location>
</feature>
<evidence type="ECO:0000313" key="5">
    <source>
        <dbReference type="EMBL" id="KAG6935005.1"/>
    </source>
</evidence>
<feature type="region of interest" description="Disordered" evidence="3">
    <location>
        <begin position="425"/>
        <end position="545"/>
    </location>
</feature>
<feature type="region of interest" description="Disordered" evidence="3">
    <location>
        <begin position="147"/>
        <end position="178"/>
    </location>
</feature>
<feature type="compositionally biased region" description="Polar residues" evidence="3">
    <location>
        <begin position="965"/>
        <end position="978"/>
    </location>
</feature>
<evidence type="ECO:0000256" key="2">
    <source>
        <dbReference type="SAM" id="Coils"/>
    </source>
</evidence>
<feature type="coiled-coil region" evidence="2">
    <location>
        <begin position="795"/>
        <end position="844"/>
    </location>
</feature>
<feature type="region of interest" description="Disordered" evidence="3">
    <location>
        <begin position="284"/>
        <end position="316"/>
    </location>
</feature>
<accession>A0A8T1T2L4</accession>
<dbReference type="PANTHER" id="PTHR18870:SF8">
    <property type="entry name" value="PROTEIN FAM184B"/>
    <property type="match status" value="1"/>
</dbReference>
<feature type="compositionally biased region" description="Polar residues" evidence="3">
    <location>
        <begin position="149"/>
        <end position="164"/>
    </location>
</feature>